<dbReference type="PANTHER" id="PTHR42879:SF2">
    <property type="entry name" value="3-OXOACYL-[ACYL-CARRIER-PROTEIN] REDUCTASE FABG"/>
    <property type="match status" value="1"/>
</dbReference>
<dbReference type="PRINTS" id="PR00080">
    <property type="entry name" value="SDRFAMILY"/>
</dbReference>
<reference evidence="2" key="1">
    <citation type="journal article" date="2014" name="Int. J. Syst. Evol. Microbiol.">
        <title>Complete genome of a new Firmicutes species belonging to the dominant human colonic microbiota ('Ruminococcus bicirculans') reveals two chromosomes and a selective capacity to utilize plant glucans.</title>
        <authorList>
            <consortium name="NISC Comparative Sequencing Program"/>
            <person name="Wegmann U."/>
            <person name="Louis P."/>
            <person name="Goesmann A."/>
            <person name="Henrissat B."/>
            <person name="Duncan S.H."/>
            <person name="Flint H.J."/>
        </authorList>
    </citation>
    <scope>NUCLEOTIDE SEQUENCE</scope>
    <source>
        <strain evidence="2">JCM 17590</strain>
    </source>
</reference>
<proteinExistence type="inferred from homology"/>
<dbReference type="PANTHER" id="PTHR42879">
    <property type="entry name" value="3-OXOACYL-(ACYL-CARRIER-PROTEIN) REDUCTASE"/>
    <property type="match status" value="1"/>
</dbReference>
<dbReference type="Proteomes" id="UP001415169">
    <property type="component" value="Unassembled WGS sequence"/>
</dbReference>
<evidence type="ECO:0000313" key="3">
    <source>
        <dbReference type="Proteomes" id="UP001415169"/>
    </source>
</evidence>
<dbReference type="InterPro" id="IPR036291">
    <property type="entry name" value="NAD(P)-bd_dom_sf"/>
</dbReference>
<evidence type="ECO:0000313" key="2">
    <source>
        <dbReference type="EMBL" id="GAA4154207.1"/>
    </source>
</evidence>
<reference evidence="2" key="2">
    <citation type="submission" date="2023-12" db="EMBL/GenBank/DDBJ databases">
        <authorList>
            <person name="Sun Q."/>
            <person name="Inoue M."/>
        </authorList>
    </citation>
    <scope>NUCLEOTIDE SEQUENCE</scope>
    <source>
        <strain evidence="2">JCM 17590</strain>
    </source>
</reference>
<sequence length="253" mass="26015">MSGFVQPDFSISGQRALVTGASRGIGHDLALALAAAGAEVLAGVRRLEDGAELARASARITPFLLDVTDVSATRAAIDAEVAANGPISILVNNAGLGFNHDAVDVGEDDWDAMMDVNLKGLFFVTQAVARHMLAAGYGRVVNLSSQAGIVGIRRHAVYSASKGGVDLLTKVLALEWADRGVTVNSVAPTYIRTPGTAERLDDPEIAADILARIPAARFGTTADVAAAVLYLASPAAGLVTGTVLPVDGGWTAQ</sequence>
<dbReference type="RefSeq" id="WP_344789824.1">
    <property type="nucleotide sequence ID" value="NZ_BAABBV010000001.1"/>
</dbReference>
<protein>
    <submittedName>
        <fullName evidence="2">2-dehydro-3-deoxy-D-gluconate 5-dehydrogenase KduD</fullName>
    </submittedName>
</protein>
<accession>A0ABP7ZD66</accession>
<dbReference type="InterPro" id="IPR020904">
    <property type="entry name" value="Sc_DH/Rdtase_CS"/>
</dbReference>
<dbReference type="Gene3D" id="3.40.50.720">
    <property type="entry name" value="NAD(P)-binding Rossmann-like Domain"/>
    <property type="match status" value="1"/>
</dbReference>
<dbReference type="PRINTS" id="PR00081">
    <property type="entry name" value="GDHRDH"/>
</dbReference>
<organism evidence="2 3">
    <name type="scientific">Gryllotalpicola daejeonensis</name>
    <dbReference type="NCBI Taxonomy" id="993087"/>
    <lineage>
        <taxon>Bacteria</taxon>
        <taxon>Bacillati</taxon>
        <taxon>Actinomycetota</taxon>
        <taxon>Actinomycetes</taxon>
        <taxon>Micrococcales</taxon>
        <taxon>Microbacteriaceae</taxon>
        <taxon>Gryllotalpicola</taxon>
    </lineage>
</organism>
<name>A0ABP7ZD66_9MICO</name>
<dbReference type="PROSITE" id="PS00061">
    <property type="entry name" value="ADH_SHORT"/>
    <property type="match status" value="1"/>
</dbReference>
<comment type="similarity">
    <text evidence="1">Belongs to the short-chain dehydrogenases/reductases (SDR) family.</text>
</comment>
<dbReference type="Pfam" id="PF13561">
    <property type="entry name" value="adh_short_C2"/>
    <property type="match status" value="1"/>
</dbReference>
<gene>
    <name evidence="2" type="primary">kduD</name>
    <name evidence="2" type="ORF">GCM10022286_01460</name>
</gene>
<dbReference type="EMBL" id="BAABBV010000001">
    <property type="protein sequence ID" value="GAA4154207.1"/>
    <property type="molecule type" value="Genomic_DNA"/>
</dbReference>
<comment type="caution">
    <text evidence="2">The sequence shown here is derived from an EMBL/GenBank/DDBJ whole genome shotgun (WGS) entry which is preliminary data.</text>
</comment>
<dbReference type="InterPro" id="IPR050259">
    <property type="entry name" value="SDR"/>
</dbReference>
<dbReference type="InterPro" id="IPR002347">
    <property type="entry name" value="SDR_fam"/>
</dbReference>
<dbReference type="SUPFAM" id="SSF51735">
    <property type="entry name" value="NAD(P)-binding Rossmann-fold domains"/>
    <property type="match status" value="1"/>
</dbReference>
<keyword evidence="3" id="KW-1185">Reference proteome</keyword>
<evidence type="ECO:0000256" key="1">
    <source>
        <dbReference type="ARBA" id="ARBA00006484"/>
    </source>
</evidence>